<feature type="coiled-coil region" evidence="1">
    <location>
        <begin position="841"/>
        <end position="868"/>
    </location>
</feature>
<reference evidence="2" key="1">
    <citation type="submission" date="2022-01" db="EMBL/GenBank/DDBJ databases">
        <authorList>
            <person name="King R."/>
        </authorList>
    </citation>
    <scope>NUCLEOTIDE SEQUENCE</scope>
</reference>
<organism evidence="2 3">
    <name type="scientific">Phyllotreta striolata</name>
    <name type="common">Striped flea beetle</name>
    <name type="synonym">Crioceris striolata</name>
    <dbReference type="NCBI Taxonomy" id="444603"/>
    <lineage>
        <taxon>Eukaryota</taxon>
        <taxon>Metazoa</taxon>
        <taxon>Ecdysozoa</taxon>
        <taxon>Arthropoda</taxon>
        <taxon>Hexapoda</taxon>
        <taxon>Insecta</taxon>
        <taxon>Pterygota</taxon>
        <taxon>Neoptera</taxon>
        <taxon>Endopterygota</taxon>
        <taxon>Coleoptera</taxon>
        <taxon>Polyphaga</taxon>
        <taxon>Cucujiformia</taxon>
        <taxon>Chrysomeloidea</taxon>
        <taxon>Chrysomelidae</taxon>
        <taxon>Galerucinae</taxon>
        <taxon>Alticini</taxon>
        <taxon>Phyllotreta</taxon>
    </lineage>
</organism>
<feature type="coiled-coil region" evidence="1">
    <location>
        <begin position="1106"/>
        <end position="1133"/>
    </location>
</feature>
<feature type="coiled-coil region" evidence="1">
    <location>
        <begin position="609"/>
        <end position="675"/>
    </location>
</feature>
<evidence type="ECO:0000256" key="1">
    <source>
        <dbReference type="SAM" id="Coils"/>
    </source>
</evidence>
<feature type="coiled-coil region" evidence="1">
    <location>
        <begin position="69"/>
        <end position="100"/>
    </location>
</feature>
<feature type="coiled-coil region" evidence="1">
    <location>
        <begin position="1169"/>
        <end position="1231"/>
    </location>
</feature>
<dbReference type="Proteomes" id="UP001153712">
    <property type="component" value="Chromosome 2"/>
</dbReference>
<name>A0A9N9TNY4_PHYSR</name>
<sequence length="1402" mass="163895">MCTLNESLGKSFCSGSCPVSEGNIVCGERRTLDIINEFKRLYENKMDEINKANCGDCLQEKLKLQQDWINDLSEQNELLVKAVEELEIEATERVKMLEDKLQRSAECICEVMKKYRETDVANSILEEPRRKIFNLENDVKNLLEFLRRIREEQQWSTGGLVFYEISEKDLLGDKCVEEILNDSIQESLNSDLVKGRKKIVEQDRQLHDLERRTSEVEDLSRELKSTREECETLQKNMADMRQVLTEEVAVKHDAILKLKREYQELEERCIQADKQTAFRDDIIKELRKEIKQLKQQVTSEEVIKLNKTIDVLQSTLERSRALREEEEKNQSEQTTMQCRKVEELESCICELQEQLQISQSECCTLIGRINELECSQNARCEIPKTSDVSELETKVKELEASIFNLQSKGGKLCKVCKQSMKVGFIGNSEVQTDAQEPAGQELESLLCRDELIKCQSCTLQKMQQELERLCQSEKELLQEKRTICSENCSLQDKIAMLEKKLMENNAVEEELMNKEKIIKKQREALSLLQKEVEGLRRKEAEVRDECENRCRSVEQFRVKINELEEALRNAETRGDNLQTAVDLYTNTLNVLEASEEKHKLELDHQRTTIANLQEVLIATKHELEEYKHKYDDNMEEHKIIINQLTQVIASNESEKADLKCELLEVSQKYEKLREINFGTEIEHCHSLQDVQVLDNQLYKYQSLLKFKEEELNICKCNLKKMLKQKKNFERLIEYFRTEMIAVSQQLQNLQDVMNISHETTQLEVCRLTESLMRAKEINQKLFSQLSATEQKLTLQDRRNQFNQSKIMELERTICEKEVNLLKHSEILNTIKNNLHLSLQENSNLKDTIKSLNQTVLEFEEVIKQYESESFLTKEKTSACKTQIDICKNKLLELNAVFEQKTREFCSLECAYNQQHKSLKTCQMELNRVKEKEKTKKQSLQRTIEQLKDQLSKAQEDNKRISDDSNALKVEFNRKTCECLTKEAELDQYRKVTEDLKLTLDNINKSLNGRSSEDDTSLSSNCKCDFNYYLEIIASLKLAVTQLLRKLSDSYAHNEDLKKQLDHQQHQLTEAMKNHADKDRKFNEIKQKFVEVVEHTQIEEQRYIETLRTSQREIHALRQDLDERLKQINEMNNTGQETRCNCTGIDKENACLKDQLSRLMKQQHAESAENENLRTQIDIVEVKISTLEESNRSLKTKMEQYSSDMERLNGEKECLHRKNEELLGELKSLSASFESATSQKRYKEETIRALEDQLNEVKISRDEICFESKNALNYFKRWLQEQNRINKHVVAKERNYCKTIDILKHQIEQGQYHRSARSKDMSPLICEASCSLGSQGNESVYSGSPPISPNPQEADDSEFFTISCKNDDWDTDEDDGEGYVAQIEHLTKVMKKTNEKWKEKSKK</sequence>
<feature type="coiled-coil region" evidence="1">
    <location>
        <begin position="459"/>
        <end position="580"/>
    </location>
</feature>
<feature type="coiled-coil region" evidence="1">
    <location>
        <begin position="192"/>
        <end position="329"/>
    </location>
</feature>
<keyword evidence="1" id="KW-0175">Coiled coil</keyword>
<protein>
    <submittedName>
        <fullName evidence="2">Uncharacterized protein</fullName>
    </submittedName>
</protein>
<proteinExistence type="predicted"/>
<accession>A0A9N9TNY4</accession>
<dbReference type="OrthoDB" id="6350415at2759"/>
<dbReference type="EMBL" id="OU900095">
    <property type="protein sequence ID" value="CAG9858405.1"/>
    <property type="molecule type" value="Genomic_DNA"/>
</dbReference>
<gene>
    <name evidence="2" type="ORF">PHYEVI_LOCUS4794</name>
</gene>
<feature type="coiled-coil region" evidence="1">
    <location>
        <begin position="929"/>
        <end position="970"/>
    </location>
</feature>
<evidence type="ECO:0000313" key="2">
    <source>
        <dbReference type="EMBL" id="CAG9858405.1"/>
    </source>
</evidence>
<evidence type="ECO:0000313" key="3">
    <source>
        <dbReference type="Proteomes" id="UP001153712"/>
    </source>
</evidence>
<keyword evidence="3" id="KW-1185">Reference proteome</keyword>